<accession>A0ABR7PFF2</accession>
<name>A0ABR7PFF2_9BURK</name>
<gene>
    <name evidence="1" type="ORF">F6X42_00235</name>
</gene>
<comment type="caution">
    <text evidence="1">The sequence shown here is derived from an EMBL/GenBank/DDBJ whole genome shotgun (WGS) entry which is preliminary data.</text>
</comment>
<evidence type="ECO:0000313" key="2">
    <source>
        <dbReference type="Proteomes" id="UP000736373"/>
    </source>
</evidence>
<dbReference type="Proteomes" id="UP000736373">
    <property type="component" value="Unassembled WGS sequence"/>
</dbReference>
<protein>
    <submittedName>
        <fullName evidence="1">Uncharacterized protein</fullName>
    </submittedName>
</protein>
<evidence type="ECO:0000313" key="1">
    <source>
        <dbReference type="EMBL" id="MBC8745108.1"/>
    </source>
</evidence>
<keyword evidence="2" id="KW-1185">Reference proteome</keyword>
<reference evidence="1 2" key="1">
    <citation type="submission" date="2019-09" db="EMBL/GenBank/DDBJ databases">
        <title>Paraburkholderia podalyriae sp. nov., A South African Podalyria-associated rhizobium.</title>
        <authorList>
            <person name="Mavima L."/>
            <person name="Beukes C.W."/>
            <person name="Palmer M."/>
            <person name="De Meyer S.E."/>
            <person name="James E.K."/>
            <person name="Maluk M."/>
            <person name="Avontuur J.R."/>
            <person name="Chan W.Y."/>
            <person name="Venter S.N."/>
            <person name="Steenkamp E.T."/>
        </authorList>
    </citation>
    <scope>NUCLEOTIDE SEQUENCE [LARGE SCALE GENOMIC DNA]</scope>
    <source>
        <strain evidence="1 2">WC7.3b</strain>
    </source>
</reference>
<dbReference type="RefSeq" id="WP_187632280.1">
    <property type="nucleotide sequence ID" value="NZ_VZQQ01000001.1"/>
</dbReference>
<proteinExistence type="predicted"/>
<organism evidence="1 2">
    <name type="scientific">Paraburkholderia podalyriae</name>
    <dbReference type="NCBI Taxonomy" id="1938811"/>
    <lineage>
        <taxon>Bacteria</taxon>
        <taxon>Pseudomonadati</taxon>
        <taxon>Pseudomonadota</taxon>
        <taxon>Betaproteobacteria</taxon>
        <taxon>Burkholderiales</taxon>
        <taxon>Burkholderiaceae</taxon>
        <taxon>Paraburkholderia</taxon>
    </lineage>
</organism>
<sequence>MKDDRLNGALSARRAEIEAEQLSLDELLDMCAGLSVLMDELERVAGDAVHKVTVLRDALRLAGQEHDEAIEANGTMLSRIAIEALKATERLRDAQTEARRATARKAADSRHTETRAIKADVFAWCEENLGGKSIDSAAEAIAGKHFPIKFTTARKYISEYRKSMQSARTA</sequence>
<dbReference type="EMBL" id="VZQQ01000001">
    <property type="protein sequence ID" value="MBC8745108.1"/>
    <property type="molecule type" value="Genomic_DNA"/>
</dbReference>